<proteinExistence type="predicted"/>
<dbReference type="GO" id="GO:0005524">
    <property type="term" value="F:ATP binding"/>
    <property type="evidence" value="ECO:0007669"/>
    <property type="project" value="UniProtKB-UniRule"/>
</dbReference>
<evidence type="ECO:0000259" key="2">
    <source>
        <dbReference type="PROSITE" id="PS50975"/>
    </source>
</evidence>
<reference evidence="3 4" key="1">
    <citation type="submission" date="2016-10" db="EMBL/GenBank/DDBJ databases">
        <authorList>
            <person name="de Groot N.N."/>
        </authorList>
    </citation>
    <scope>NUCLEOTIDE SEQUENCE [LARGE SCALE GENOMIC DNA]</scope>
    <source>
        <strain evidence="4">P4B,CCM 7963,CECT 7998,DSM 25260,IBRC-M 10614,KCTC 13821</strain>
    </source>
</reference>
<gene>
    <name evidence="3" type="ORF">SAMN05216352_104190</name>
</gene>
<protein>
    <submittedName>
        <fullName evidence="3">YheC/D like ATP-grasp</fullName>
    </submittedName>
</protein>
<dbReference type="PROSITE" id="PS50975">
    <property type="entry name" value="ATP_GRASP"/>
    <property type="match status" value="1"/>
</dbReference>
<dbReference type="OrthoDB" id="7869153at2"/>
<dbReference type="InterPro" id="IPR026838">
    <property type="entry name" value="YheC/D"/>
</dbReference>
<evidence type="ECO:0000313" key="4">
    <source>
        <dbReference type="Proteomes" id="UP000199017"/>
    </source>
</evidence>
<keyword evidence="4" id="KW-1185">Reference proteome</keyword>
<keyword evidence="1" id="KW-0547">Nucleotide-binding</keyword>
<evidence type="ECO:0000256" key="1">
    <source>
        <dbReference type="PROSITE-ProRule" id="PRU00409"/>
    </source>
</evidence>
<sequence>MSRKPLIGIMVNKRSKRKRTLRLYHQYKENTPVQLFSFTPKDINWKTKRIQGGCYINGKWETKTFRFPRAVYNRCYQRKGNTIKRLEKYIGKNKCFNTITFFNKWVVYKILSKSELNTYLPKTWFYKRKRFKKLLESRKHLILKPSYGFLGRRVYLVDTNSPNEPYKIYQDTLKRPKYSCQDSASFYKKIDELVGSKKFIIQELINTTRAAGRITDVRMLLQKNQNGKWNVTNGISRIAQKDYYVTNCSHRICEADEILQTLASNNKERTALYEEMRNTSLIAGELLEKHLGLLGEIGIDMVIDENRKIKIIEVNGKLQKNLYNKGNVSFSCNDLVYKRPVQFAYFLAAAAAQKKR</sequence>
<dbReference type="Pfam" id="PF14398">
    <property type="entry name" value="ATPgrasp_YheCD"/>
    <property type="match status" value="1"/>
</dbReference>
<feature type="domain" description="ATP-grasp" evidence="2">
    <location>
        <begin position="108"/>
        <end position="341"/>
    </location>
</feature>
<dbReference type="SUPFAM" id="SSF56059">
    <property type="entry name" value="Glutathione synthetase ATP-binding domain-like"/>
    <property type="match status" value="1"/>
</dbReference>
<evidence type="ECO:0000313" key="3">
    <source>
        <dbReference type="EMBL" id="SDI04027.1"/>
    </source>
</evidence>
<keyword evidence="1" id="KW-0067">ATP-binding</keyword>
<accession>A0A1G8HBI9</accession>
<dbReference type="Proteomes" id="UP000199017">
    <property type="component" value="Unassembled WGS sequence"/>
</dbReference>
<dbReference type="InterPro" id="IPR011761">
    <property type="entry name" value="ATP-grasp"/>
</dbReference>
<dbReference type="GO" id="GO:0046872">
    <property type="term" value="F:metal ion binding"/>
    <property type="evidence" value="ECO:0007669"/>
    <property type="project" value="InterPro"/>
</dbReference>
<dbReference type="RefSeq" id="WP_091583735.1">
    <property type="nucleotide sequence ID" value="NZ_FNDU01000004.1"/>
</dbReference>
<dbReference type="AlphaFoldDB" id="A0A1G8HBI9"/>
<dbReference type="EMBL" id="FNDU01000004">
    <property type="protein sequence ID" value="SDI04027.1"/>
    <property type="molecule type" value="Genomic_DNA"/>
</dbReference>
<dbReference type="STRING" id="930129.SAMN05216352_104190"/>
<organism evidence="3 4">
    <name type="scientific">Alteribacillus bidgolensis</name>
    <dbReference type="NCBI Taxonomy" id="930129"/>
    <lineage>
        <taxon>Bacteria</taxon>
        <taxon>Bacillati</taxon>
        <taxon>Bacillota</taxon>
        <taxon>Bacilli</taxon>
        <taxon>Bacillales</taxon>
        <taxon>Bacillaceae</taxon>
        <taxon>Alteribacillus</taxon>
    </lineage>
</organism>
<name>A0A1G8HBI9_9BACI</name>